<comment type="domain">
    <text evidence="8">The DHHC domain is required for palmitoyltransferase activity.</text>
</comment>
<dbReference type="AlphaFoldDB" id="A0A8J5LMD7"/>
<reference evidence="10 11" key="1">
    <citation type="submission" date="2020-08" db="EMBL/GenBank/DDBJ databases">
        <title>Plant Genome Project.</title>
        <authorList>
            <person name="Zhang R.-G."/>
        </authorList>
    </citation>
    <scope>NUCLEOTIDE SEQUENCE [LARGE SCALE GENOMIC DNA]</scope>
    <source>
        <tissue evidence="10">Rhizome</tissue>
    </source>
</reference>
<dbReference type="EC" id="2.3.1.225" evidence="8"/>
<keyword evidence="11" id="KW-1185">Reference proteome</keyword>
<evidence type="ECO:0000256" key="4">
    <source>
        <dbReference type="ARBA" id="ARBA00022692"/>
    </source>
</evidence>
<name>A0A8J5LMD7_ZINOF</name>
<proteinExistence type="inferred from homology"/>
<feature type="transmembrane region" description="Helical" evidence="8">
    <location>
        <begin position="132"/>
        <end position="154"/>
    </location>
</feature>
<dbReference type="InterPro" id="IPR039859">
    <property type="entry name" value="PFA4/ZDH16/20/ERF2-like"/>
</dbReference>
<evidence type="ECO:0000256" key="7">
    <source>
        <dbReference type="ARBA" id="ARBA00023315"/>
    </source>
</evidence>
<keyword evidence="3 8" id="KW-0808">Transferase</keyword>
<evidence type="ECO:0000256" key="3">
    <source>
        <dbReference type="ARBA" id="ARBA00022679"/>
    </source>
</evidence>
<evidence type="ECO:0000256" key="2">
    <source>
        <dbReference type="ARBA" id="ARBA00008574"/>
    </source>
</evidence>
<feature type="transmembrane region" description="Helical" evidence="8">
    <location>
        <begin position="297"/>
        <end position="316"/>
    </location>
</feature>
<comment type="subcellular location">
    <subcellularLocation>
        <location evidence="1">Membrane</location>
        <topology evidence="1">Multi-pass membrane protein</topology>
    </subcellularLocation>
</comment>
<dbReference type="PANTHER" id="PTHR12246">
    <property type="entry name" value="PALMITOYLTRANSFERASE ZDHHC16"/>
    <property type="match status" value="1"/>
</dbReference>
<dbReference type="GO" id="GO:0016020">
    <property type="term" value="C:membrane"/>
    <property type="evidence" value="ECO:0007669"/>
    <property type="project" value="UniProtKB-SubCell"/>
</dbReference>
<feature type="transmembrane region" description="Helical" evidence="8">
    <location>
        <begin position="102"/>
        <end position="126"/>
    </location>
</feature>
<dbReference type="Pfam" id="PF01529">
    <property type="entry name" value="DHHC"/>
    <property type="match status" value="1"/>
</dbReference>
<dbReference type="InterPro" id="IPR001594">
    <property type="entry name" value="Palmitoyltrfase_DHHC"/>
</dbReference>
<gene>
    <name evidence="10" type="ORF">ZIOFF_015363</name>
</gene>
<keyword evidence="4 8" id="KW-0812">Transmembrane</keyword>
<protein>
    <recommendedName>
        <fullName evidence="8">S-acyltransferase</fullName>
        <ecNumber evidence="8">2.3.1.225</ecNumber>
    </recommendedName>
    <alternativeName>
        <fullName evidence="8">Palmitoyltransferase</fullName>
    </alternativeName>
</protein>
<comment type="catalytic activity">
    <reaction evidence="8">
        <text>L-cysteinyl-[protein] + hexadecanoyl-CoA = S-hexadecanoyl-L-cysteinyl-[protein] + CoA</text>
        <dbReference type="Rhea" id="RHEA:36683"/>
        <dbReference type="Rhea" id="RHEA-COMP:10131"/>
        <dbReference type="Rhea" id="RHEA-COMP:11032"/>
        <dbReference type="ChEBI" id="CHEBI:29950"/>
        <dbReference type="ChEBI" id="CHEBI:57287"/>
        <dbReference type="ChEBI" id="CHEBI:57379"/>
        <dbReference type="ChEBI" id="CHEBI:74151"/>
        <dbReference type="EC" id="2.3.1.225"/>
    </reaction>
</comment>
<comment type="caution">
    <text evidence="10">The sequence shown here is derived from an EMBL/GenBank/DDBJ whole genome shotgun (WGS) entry which is preliminary data.</text>
</comment>
<evidence type="ECO:0000259" key="9">
    <source>
        <dbReference type="Pfam" id="PF01529"/>
    </source>
</evidence>
<dbReference type="Proteomes" id="UP000734854">
    <property type="component" value="Unassembled WGS sequence"/>
</dbReference>
<dbReference type="PROSITE" id="PS50216">
    <property type="entry name" value="DHHC"/>
    <property type="match status" value="1"/>
</dbReference>
<dbReference type="EMBL" id="JACMSC010000004">
    <property type="protein sequence ID" value="KAG6525407.1"/>
    <property type="molecule type" value="Genomic_DNA"/>
</dbReference>
<keyword evidence="5 8" id="KW-1133">Transmembrane helix</keyword>
<dbReference type="GO" id="GO:0019706">
    <property type="term" value="F:protein-cysteine S-palmitoyltransferase activity"/>
    <property type="evidence" value="ECO:0007669"/>
    <property type="project" value="UniProtKB-EC"/>
</dbReference>
<sequence length="347" mass="38854">MPCPILKGKGFFGRNSHTPKLYGDLHFLLHMDEESSKEEHYASSSLDSHKVKCWGCGLNLLLESFSPIFKCGWCGAITDQSRALRKPDSACFSRWRCLRDRLFVTLLLCFMLFVICAGVWAIYPIIFSISMFYGVFHCLLTAILSILTITYFCMASFFPPGSPPNITWGSYPVVGKDGLDNYTFCAYCSKPKPPRAHHCRSCRMCVLDMDHHCPFIGNCVGSANHWYFIMFLISVIISCTYVFMMTLYAGFHVWPPLVLRKLTISSSGPRIAASILKEIVAALASSALLLSARGLVLMYLAFASVSVEIGIVALLWQQLHWIYEVLRVFLGSGNSGKLQDISSSKLL</sequence>
<evidence type="ECO:0000313" key="11">
    <source>
        <dbReference type="Proteomes" id="UP000734854"/>
    </source>
</evidence>
<evidence type="ECO:0000256" key="1">
    <source>
        <dbReference type="ARBA" id="ARBA00004141"/>
    </source>
</evidence>
<evidence type="ECO:0000313" key="10">
    <source>
        <dbReference type="EMBL" id="KAG6525407.1"/>
    </source>
</evidence>
<accession>A0A8J5LMD7</accession>
<evidence type="ECO:0000256" key="6">
    <source>
        <dbReference type="ARBA" id="ARBA00023136"/>
    </source>
</evidence>
<evidence type="ECO:0000256" key="5">
    <source>
        <dbReference type="ARBA" id="ARBA00022989"/>
    </source>
</evidence>
<keyword evidence="7 8" id="KW-0012">Acyltransferase</keyword>
<feature type="transmembrane region" description="Helical" evidence="8">
    <location>
        <begin position="226"/>
        <end position="251"/>
    </location>
</feature>
<evidence type="ECO:0000256" key="8">
    <source>
        <dbReference type="RuleBase" id="RU079119"/>
    </source>
</evidence>
<organism evidence="10 11">
    <name type="scientific">Zingiber officinale</name>
    <name type="common">Ginger</name>
    <name type="synonym">Amomum zingiber</name>
    <dbReference type="NCBI Taxonomy" id="94328"/>
    <lineage>
        <taxon>Eukaryota</taxon>
        <taxon>Viridiplantae</taxon>
        <taxon>Streptophyta</taxon>
        <taxon>Embryophyta</taxon>
        <taxon>Tracheophyta</taxon>
        <taxon>Spermatophyta</taxon>
        <taxon>Magnoliopsida</taxon>
        <taxon>Liliopsida</taxon>
        <taxon>Zingiberales</taxon>
        <taxon>Zingiberaceae</taxon>
        <taxon>Zingiber</taxon>
    </lineage>
</organism>
<comment type="similarity">
    <text evidence="2 8">Belongs to the DHHC palmitoyltransferase family.</text>
</comment>
<feature type="domain" description="Palmitoyltransferase DHHC" evidence="9">
    <location>
        <begin position="181"/>
        <end position="265"/>
    </location>
</feature>
<keyword evidence="6 8" id="KW-0472">Membrane</keyword>